<keyword evidence="4 6" id="KW-1133">Transmembrane helix</keyword>
<dbReference type="RefSeq" id="WP_013763804.1">
    <property type="nucleotide sequence ID" value="NC_015510.1"/>
</dbReference>
<reference key="2">
    <citation type="submission" date="2011-04" db="EMBL/GenBank/DDBJ databases">
        <title>Complete sequence of chromosome of Haliscomenobacter hydrossis DSM 1100.</title>
        <authorList>
            <consortium name="US DOE Joint Genome Institute (JGI-PGF)"/>
            <person name="Lucas S."/>
            <person name="Han J."/>
            <person name="Lapidus A."/>
            <person name="Bruce D."/>
            <person name="Goodwin L."/>
            <person name="Pitluck S."/>
            <person name="Peters L."/>
            <person name="Kyrpides N."/>
            <person name="Mavromatis K."/>
            <person name="Ivanova N."/>
            <person name="Ovchinnikova G."/>
            <person name="Pagani I."/>
            <person name="Daligault H."/>
            <person name="Detter J.C."/>
            <person name="Han C."/>
            <person name="Land M."/>
            <person name="Hauser L."/>
            <person name="Markowitz V."/>
            <person name="Cheng J.-F."/>
            <person name="Hugenholtz P."/>
            <person name="Woyke T."/>
            <person name="Wu D."/>
            <person name="Verbarg S."/>
            <person name="Frueling A."/>
            <person name="Brambilla E."/>
            <person name="Klenk H.-P."/>
            <person name="Eisen J.A."/>
        </authorList>
    </citation>
    <scope>NUCLEOTIDE SEQUENCE</scope>
    <source>
        <strain>DSM 1100</strain>
    </source>
</reference>
<feature type="transmembrane region" description="Helical" evidence="6">
    <location>
        <begin position="12"/>
        <end position="37"/>
    </location>
</feature>
<dbReference type="STRING" id="760192.Halhy_1355"/>
<comment type="similarity">
    <text evidence="2">Belongs to the TerC family.</text>
</comment>
<evidence type="ECO:0000256" key="4">
    <source>
        <dbReference type="ARBA" id="ARBA00022989"/>
    </source>
</evidence>
<sequence length="267" mass="29678">MDFFASMAQPEFWISLLTLTALEIVLGIDNVIFISIVSNKLPLAERPKARNLGLILALFFRLALLFTITWIITLTKPLFSLGFIRDQLGNPLGISVKDLILMVGGLFLIAKSTNELFHKLEVETQEHDIKGRATLSGVIVQIILVDMVFSFDSILTAVGLVKEISVMVLAVIISMVVMLAFAGRISNFVNNHPSLQVLALGFLIMIGTMLVAEGFHQKFDKGYLYFAMAFSLVIELINMRARKKKKQPIQLHGLGEEAVEDGLMKKL</sequence>
<dbReference type="GO" id="GO:0016020">
    <property type="term" value="C:membrane"/>
    <property type="evidence" value="ECO:0007669"/>
    <property type="project" value="UniProtKB-SubCell"/>
</dbReference>
<dbReference type="InterPro" id="IPR005496">
    <property type="entry name" value="Integral_membrane_TerC"/>
</dbReference>
<dbReference type="PANTHER" id="PTHR30238">
    <property type="entry name" value="MEMBRANE BOUND PREDICTED REDOX MODULATOR"/>
    <property type="match status" value="1"/>
</dbReference>
<feature type="transmembrane region" description="Helical" evidence="6">
    <location>
        <begin position="138"/>
        <end position="158"/>
    </location>
</feature>
<dbReference type="EMBL" id="CP002691">
    <property type="protein sequence ID" value="AEE49250.1"/>
    <property type="molecule type" value="Genomic_DNA"/>
</dbReference>
<keyword evidence="3 6" id="KW-0812">Transmembrane</keyword>
<proteinExistence type="inferred from homology"/>
<evidence type="ECO:0000256" key="6">
    <source>
        <dbReference type="SAM" id="Phobius"/>
    </source>
</evidence>
<name>F4KW62_HALH1</name>
<feature type="transmembrane region" description="Helical" evidence="6">
    <location>
        <begin position="164"/>
        <end position="183"/>
    </location>
</feature>
<evidence type="ECO:0000313" key="8">
    <source>
        <dbReference type="Proteomes" id="UP000008461"/>
    </source>
</evidence>
<protein>
    <submittedName>
        <fullName evidence="7">Integral membrane protein TerC</fullName>
    </submittedName>
</protein>
<dbReference type="AlphaFoldDB" id="F4KW62"/>
<organism evidence="7 8">
    <name type="scientific">Haliscomenobacter hydrossis (strain ATCC 27775 / DSM 1100 / LMG 10767 / O)</name>
    <dbReference type="NCBI Taxonomy" id="760192"/>
    <lineage>
        <taxon>Bacteria</taxon>
        <taxon>Pseudomonadati</taxon>
        <taxon>Bacteroidota</taxon>
        <taxon>Saprospiria</taxon>
        <taxon>Saprospirales</taxon>
        <taxon>Haliscomenobacteraceae</taxon>
        <taxon>Haliscomenobacter</taxon>
    </lineage>
</organism>
<accession>F4KW62</accession>
<feature type="transmembrane region" description="Helical" evidence="6">
    <location>
        <begin position="195"/>
        <end position="216"/>
    </location>
</feature>
<evidence type="ECO:0000256" key="2">
    <source>
        <dbReference type="ARBA" id="ARBA00007511"/>
    </source>
</evidence>
<feature type="transmembrane region" description="Helical" evidence="6">
    <location>
        <begin position="92"/>
        <end position="110"/>
    </location>
</feature>
<reference evidence="7 8" key="1">
    <citation type="journal article" date="2011" name="Stand. Genomic Sci.">
        <title>Complete genome sequence of Haliscomenobacter hydrossis type strain (O).</title>
        <authorList>
            <consortium name="US DOE Joint Genome Institute (JGI-PGF)"/>
            <person name="Daligault H."/>
            <person name="Lapidus A."/>
            <person name="Zeytun A."/>
            <person name="Nolan M."/>
            <person name="Lucas S."/>
            <person name="Del Rio T.G."/>
            <person name="Tice H."/>
            <person name="Cheng J.F."/>
            <person name="Tapia R."/>
            <person name="Han C."/>
            <person name="Goodwin L."/>
            <person name="Pitluck S."/>
            <person name="Liolios K."/>
            <person name="Pagani I."/>
            <person name="Ivanova N."/>
            <person name="Huntemann M."/>
            <person name="Mavromatis K."/>
            <person name="Mikhailova N."/>
            <person name="Pati A."/>
            <person name="Chen A."/>
            <person name="Palaniappan K."/>
            <person name="Land M."/>
            <person name="Hauser L."/>
            <person name="Brambilla E.M."/>
            <person name="Rohde M."/>
            <person name="Verbarg S."/>
            <person name="Goker M."/>
            <person name="Bristow J."/>
            <person name="Eisen J.A."/>
            <person name="Markowitz V."/>
            <person name="Hugenholtz P."/>
            <person name="Kyrpides N.C."/>
            <person name="Klenk H.P."/>
            <person name="Woyke T."/>
        </authorList>
    </citation>
    <scope>NUCLEOTIDE SEQUENCE [LARGE SCALE GENOMIC DNA]</scope>
    <source>
        <strain evidence="8">ATCC 27775 / DSM 1100 / LMG 10767 / O</strain>
    </source>
</reference>
<evidence type="ECO:0000256" key="3">
    <source>
        <dbReference type="ARBA" id="ARBA00022692"/>
    </source>
</evidence>
<keyword evidence="5 6" id="KW-0472">Membrane</keyword>
<dbReference type="KEGG" id="hhy:Halhy_1355"/>
<gene>
    <name evidence="7" type="ordered locus">Halhy_1355</name>
</gene>
<evidence type="ECO:0000313" key="7">
    <source>
        <dbReference type="EMBL" id="AEE49250.1"/>
    </source>
</evidence>
<keyword evidence="8" id="KW-1185">Reference proteome</keyword>
<dbReference type="eggNOG" id="COG0861">
    <property type="taxonomic scope" value="Bacteria"/>
</dbReference>
<dbReference type="Pfam" id="PF03741">
    <property type="entry name" value="TerC"/>
    <property type="match status" value="1"/>
</dbReference>
<evidence type="ECO:0000256" key="5">
    <source>
        <dbReference type="ARBA" id="ARBA00023136"/>
    </source>
</evidence>
<dbReference type="Proteomes" id="UP000008461">
    <property type="component" value="Chromosome"/>
</dbReference>
<dbReference type="PANTHER" id="PTHR30238:SF4">
    <property type="entry name" value="SLL1022 PROTEIN"/>
    <property type="match status" value="1"/>
</dbReference>
<feature type="transmembrane region" description="Helical" evidence="6">
    <location>
        <begin position="222"/>
        <end position="239"/>
    </location>
</feature>
<comment type="subcellular location">
    <subcellularLocation>
        <location evidence="1">Membrane</location>
        <topology evidence="1">Multi-pass membrane protein</topology>
    </subcellularLocation>
</comment>
<dbReference type="OrthoDB" id="9805314at2"/>
<feature type="transmembrane region" description="Helical" evidence="6">
    <location>
        <begin position="49"/>
        <end position="72"/>
    </location>
</feature>
<evidence type="ECO:0000256" key="1">
    <source>
        <dbReference type="ARBA" id="ARBA00004141"/>
    </source>
</evidence>
<dbReference type="HOGENOM" id="CLU_064910_0_0_10"/>